<evidence type="ECO:0000313" key="1">
    <source>
        <dbReference type="EMBL" id="OPF18218.1"/>
    </source>
</evidence>
<dbReference type="EMBL" id="MVGR01000004">
    <property type="protein sequence ID" value="OPF18218.1"/>
    <property type="molecule type" value="Genomic_DNA"/>
</dbReference>
<reference evidence="1 2" key="1">
    <citation type="submission" date="2017-02" db="EMBL/GenBank/DDBJ databases">
        <title>Genome sequence of Microcystis aeruginosa KW.</title>
        <authorList>
            <person name="Oh H.-M."/>
            <person name="Ahn C.-Y."/>
            <person name="Jeong H."/>
            <person name="Srivastava A."/>
            <person name="Lee H.-G."/>
            <person name="Kang S.-R."/>
        </authorList>
    </citation>
    <scope>NUCLEOTIDE SEQUENCE [LARGE SCALE GENOMIC DNA]</scope>
    <source>
        <strain evidence="1 2">KW</strain>
    </source>
</reference>
<name>A0A1V4BUY5_MICAE</name>
<gene>
    <name evidence="1" type="ORF">B1L04_15320</name>
</gene>
<evidence type="ECO:0000313" key="2">
    <source>
        <dbReference type="Proteomes" id="UP000189835"/>
    </source>
</evidence>
<accession>A0A1V4BUY5</accession>
<dbReference type="Proteomes" id="UP000189835">
    <property type="component" value="Unassembled WGS sequence"/>
</dbReference>
<protein>
    <submittedName>
        <fullName evidence="1">Transposase</fullName>
    </submittedName>
</protein>
<dbReference type="AlphaFoldDB" id="A0A1V4BUY5"/>
<proteinExistence type="predicted"/>
<organism evidence="1 2">
    <name type="scientific">Microcystis aeruginosa KW</name>
    <dbReference type="NCBI Taxonomy" id="1960155"/>
    <lineage>
        <taxon>Bacteria</taxon>
        <taxon>Bacillati</taxon>
        <taxon>Cyanobacteriota</taxon>
        <taxon>Cyanophyceae</taxon>
        <taxon>Oscillatoriophycideae</taxon>
        <taxon>Chroococcales</taxon>
        <taxon>Microcystaceae</taxon>
        <taxon>Microcystis</taxon>
    </lineage>
</organism>
<sequence>MSSKEELKREIETWQKERNQTASTVIWTFTTSDARVKLKHLYPVFEEEESGESIAPN</sequence>
<comment type="caution">
    <text evidence="1">The sequence shown here is derived from an EMBL/GenBank/DDBJ whole genome shotgun (WGS) entry which is preliminary data.</text>
</comment>